<protein>
    <submittedName>
        <fullName evidence="1">Uncharacterized protein</fullName>
    </submittedName>
</protein>
<dbReference type="Proteomes" id="UP001057402">
    <property type="component" value="Chromosome 9"/>
</dbReference>
<organism evidence="1 2">
    <name type="scientific">Melastoma candidum</name>
    <dbReference type="NCBI Taxonomy" id="119954"/>
    <lineage>
        <taxon>Eukaryota</taxon>
        <taxon>Viridiplantae</taxon>
        <taxon>Streptophyta</taxon>
        <taxon>Embryophyta</taxon>
        <taxon>Tracheophyta</taxon>
        <taxon>Spermatophyta</taxon>
        <taxon>Magnoliopsida</taxon>
        <taxon>eudicotyledons</taxon>
        <taxon>Gunneridae</taxon>
        <taxon>Pentapetalae</taxon>
        <taxon>rosids</taxon>
        <taxon>malvids</taxon>
        <taxon>Myrtales</taxon>
        <taxon>Melastomataceae</taxon>
        <taxon>Melastomatoideae</taxon>
        <taxon>Melastomateae</taxon>
        <taxon>Melastoma</taxon>
    </lineage>
</organism>
<gene>
    <name evidence="1" type="ORF">MLD38_031472</name>
</gene>
<keyword evidence="2" id="KW-1185">Reference proteome</keyword>
<sequence length="320" mass="36060">MELSLNLGVPVFSSCDPVEARTADGVPGGNGDFDYLRDLEEEMKKIEPFRRELPLCMMLLESMVKRFRKGVRCETAEDEQEVAPSIEWLLPLKRKAGDEESRIEKKRAFSLDDGGQLKEGLDRDEVCEKPVNLDRTSDSAAVNGNGFLQLPKKSGSEQQSYLRQDNGSLFSLTSPTSVLANQAASNCKGGGSSKLIFGSSFVADQMKLQKKTQQQNTMQQQQQSQGMFKKQRRSWSPELHRRFLQALEKLGGAQAATPKQIREMMKVQDLTNDEVKSHLQKYRLNIRRLPSPSEDPNSPRVNLGKSNVQGGEEEEEEEYR</sequence>
<reference evidence="2" key="1">
    <citation type="journal article" date="2023" name="Front. Plant Sci.">
        <title>Chromosomal-level genome assembly of Melastoma candidum provides insights into trichome evolution.</title>
        <authorList>
            <person name="Zhong Y."/>
            <person name="Wu W."/>
            <person name="Sun C."/>
            <person name="Zou P."/>
            <person name="Liu Y."/>
            <person name="Dai S."/>
            <person name="Zhou R."/>
        </authorList>
    </citation>
    <scope>NUCLEOTIDE SEQUENCE [LARGE SCALE GENOMIC DNA]</scope>
</reference>
<evidence type="ECO:0000313" key="1">
    <source>
        <dbReference type="EMBL" id="KAI4326129.1"/>
    </source>
</evidence>
<proteinExistence type="predicted"/>
<accession>A0ACB9MPT0</accession>
<dbReference type="EMBL" id="CM042888">
    <property type="protein sequence ID" value="KAI4326129.1"/>
    <property type="molecule type" value="Genomic_DNA"/>
</dbReference>
<comment type="caution">
    <text evidence="1">The sequence shown here is derived from an EMBL/GenBank/DDBJ whole genome shotgun (WGS) entry which is preliminary data.</text>
</comment>
<evidence type="ECO:0000313" key="2">
    <source>
        <dbReference type="Proteomes" id="UP001057402"/>
    </source>
</evidence>
<name>A0ACB9MPT0_9MYRT</name>